<dbReference type="Proteomes" id="UP000094342">
    <property type="component" value="Unassembled WGS sequence"/>
</dbReference>
<keyword evidence="2" id="KW-1185">Reference proteome</keyword>
<comment type="caution">
    <text evidence="1">The sequence shown here is derived from an EMBL/GenBank/DDBJ whole genome shotgun (WGS) entry which is preliminary data.</text>
</comment>
<gene>
    <name evidence="1" type="ORF">A8M32_03265</name>
</gene>
<sequence>MKVERTQNGDLIVDPTELANRFGISMDDLRRYFRKGLVTSMVERGEGNHAGTCRLSVKLGNRVWRAIVNSECRVVSEETVFYRASSRMLTNVVEP</sequence>
<dbReference type="OrthoDB" id="8238457at2"/>
<dbReference type="AlphaFoldDB" id="A0A1E3VGU1"/>
<reference evidence="2" key="1">
    <citation type="submission" date="2016-05" db="EMBL/GenBank/DDBJ databases">
        <authorList>
            <person name="Li Y."/>
        </authorList>
    </citation>
    <scope>NUCLEOTIDE SEQUENCE [LARGE SCALE GENOMIC DNA]</scope>
    <source>
        <strain evidence="2">YIC4027</strain>
    </source>
</reference>
<organism evidence="1 2">
    <name type="scientific">Sinorhizobium alkalisoli</name>
    <dbReference type="NCBI Taxonomy" id="1752398"/>
    <lineage>
        <taxon>Bacteria</taxon>
        <taxon>Pseudomonadati</taxon>
        <taxon>Pseudomonadota</taxon>
        <taxon>Alphaproteobacteria</taxon>
        <taxon>Hyphomicrobiales</taxon>
        <taxon>Rhizobiaceae</taxon>
        <taxon>Sinorhizobium/Ensifer group</taxon>
        <taxon>Sinorhizobium</taxon>
    </lineage>
</organism>
<dbReference type="EMBL" id="LYBW01000039">
    <property type="protein sequence ID" value="ODR92810.1"/>
    <property type="molecule type" value="Genomic_DNA"/>
</dbReference>
<accession>A0A1E3VGU1</accession>
<protein>
    <submittedName>
        <fullName evidence="1">Uncharacterized protein</fullName>
    </submittedName>
</protein>
<dbReference type="RefSeq" id="WP_069456975.1">
    <property type="nucleotide sequence ID" value="NZ_LYBW01000039.1"/>
</dbReference>
<proteinExistence type="predicted"/>
<dbReference type="Pfam" id="PF20132">
    <property type="entry name" value="DUF6522"/>
    <property type="match status" value="1"/>
</dbReference>
<dbReference type="InterPro" id="IPR045389">
    <property type="entry name" value="DUF6522"/>
</dbReference>
<evidence type="ECO:0000313" key="1">
    <source>
        <dbReference type="EMBL" id="ODR92810.1"/>
    </source>
</evidence>
<name>A0A1E3VGU1_9HYPH</name>
<evidence type="ECO:0000313" key="2">
    <source>
        <dbReference type="Proteomes" id="UP000094342"/>
    </source>
</evidence>